<dbReference type="Proteomes" id="UP000516437">
    <property type="component" value="Chromosome 7"/>
</dbReference>
<evidence type="ECO:0000256" key="1">
    <source>
        <dbReference type="ARBA" id="ARBA00004123"/>
    </source>
</evidence>
<evidence type="ECO:0000256" key="2">
    <source>
        <dbReference type="ARBA" id="ARBA00023015"/>
    </source>
</evidence>
<dbReference type="GO" id="GO:0003700">
    <property type="term" value="F:DNA-binding transcription factor activity"/>
    <property type="evidence" value="ECO:0007669"/>
    <property type="project" value="InterPro"/>
</dbReference>
<dbReference type="CDD" id="cd10017">
    <property type="entry name" value="B3_DNA"/>
    <property type="match status" value="1"/>
</dbReference>
<evidence type="ECO:0000313" key="6">
    <source>
        <dbReference type="EMBL" id="KAB1207722.1"/>
    </source>
</evidence>
<evidence type="ECO:0000256" key="5">
    <source>
        <dbReference type="ARBA" id="ARBA00023242"/>
    </source>
</evidence>
<dbReference type="GO" id="GO:0003677">
    <property type="term" value="F:DNA binding"/>
    <property type="evidence" value="ECO:0007669"/>
    <property type="project" value="UniProtKB-KW"/>
</dbReference>
<keyword evidence="4" id="KW-0804">Transcription</keyword>
<accession>A0A6A1V4I0</accession>
<dbReference type="GO" id="GO:0005634">
    <property type="term" value="C:nucleus"/>
    <property type="evidence" value="ECO:0007669"/>
    <property type="project" value="UniProtKB-SubCell"/>
</dbReference>
<evidence type="ECO:0000313" key="7">
    <source>
        <dbReference type="Proteomes" id="UP000516437"/>
    </source>
</evidence>
<dbReference type="AlphaFoldDB" id="A0A6A1V4I0"/>
<dbReference type="InterPro" id="IPR044800">
    <property type="entry name" value="LEC2-like"/>
</dbReference>
<keyword evidence="7" id="KW-1185">Reference proteome</keyword>
<sequence>MSMAGVEQARAEAVSMLQGDPAKNNLLVQNNPGSYHQLHSNSSFAATRRMQHRKRFLRHHILREPVGQPGRQPRISILPPPAPELGEIMDESELKFLFEKKLQRSDVDQSGRIVLPKSEAEMYLPILGDRKSLYIDLSDLDHLQQLWTFSFRFWVNIKSSRMYLFENTSLIRAVKKEYGYNKVLPPTTDGNGIEQSPTMDGYGLAPPYGTSTTDMKDHSTLGIYSGVQPYNPQLEPSGLAGNHQPSGTVPNGIEIPIPVPTTEHAVNANLPSMNEYGSPFFNGSRNNINDDYMGFYSGMTPDNSEPEPSASIDWKELADWLE</sequence>
<dbReference type="Gene3D" id="2.40.330.10">
    <property type="entry name" value="DNA-binding pseudobarrel domain"/>
    <property type="match status" value="1"/>
</dbReference>
<dbReference type="EMBL" id="RXIC02000025">
    <property type="protein sequence ID" value="KAB1207722.1"/>
    <property type="molecule type" value="Genomic_DNA"/>
</dbReference>
<organism evidence="6 7">
    <name type="scientific">Morella rubra</name>
    <name type="common">Chinese bayberry</name>
    <dbReference type="NCBI Taxonomy" id="262757"/>
    <lineage>
        <taxon>Eukaryota</taxon>
        <taxon>Viridiplantae</taxon>
        <taxon>Streptophyta</taxon>
        <taxon>Embryophyta</taxon>
        <taxon>Tracheophyta</taxon>
        <taxon>Spermatophyta</taxon>
        <taxon>Magnoliopsida</taxon>
        <taxon>eudicotyledons</taxon>
        <taxon>Gunneridae</taxon>
        <taxon>Pentapetalae</taxon>
        <taxon>rosids</taxon>
        <taxon>fabids</taxon>
        <taxon>Fagales</taxon>
        <taxon>Myricaceae</taxon>
        <taxon>Morella</taxon>
    </lineage>
</organism>
<dbReference type="InterPro" id="IPR003340">
    <property type="entry name" value="B3_DNA-bd"/>
</dbReference>
<evidence type="ECO:0000256" key="3">
    <source>
        <dbReference type="ARBA" id="ARBA00023125"/>
    </source>
</evidence>
<gene>
    <name evidence="6" type="ORF">CJ030_MR7G012612</name>
</gene>
<dbReference type="PANTHER" id="PTHR31140">
    <property type="entry name" value="B3 DOMAIN-CONTAINING TRANSCRIPTION FACTOR ABI3"/>
    <property type="match status" value="1"/>
</dbReference>
<keyword evidence="5" id="KW-0539">Nucleus</keyword>
<keyword evidence="3" id="KW-0238">DNA-binding</keyword>
<keyword evidence="2" id="KW-0805">Transcription regulation</keyword>
<dbReference type="OrthoDB" id="1677706at2759"/>
<evidence type="ECO:0000256" key="4">
    <source>
        <dbReference type="ARBA" id="ARBA00023163"/>
    </source>
</evidence>
<comment type="caution">
    <text evidence="6">The sequence shown here is derived from an EMBL/GenBank/DDBJ whole genome shotgun (WGS) entry which is preliminary data.</text>
</comment>
<dbReference type="InterPro" id="IPR015300">
    <property type="entry name" value="DNA-bd_pseudobarrel_sf"/>
</dbReference>
<protein>
    <submittedName>
        <fullName evidence="6">B3 domain-containing protein LFL1</fullName>
    </submittedName>
</protein>
<dbReference type="PANTHER" id="PTHR31140:SF73">
    <property type="entry name" value="B3 DOMAIN-CONTAINING TRANSCRIPTION FACTOR FUS3"/>
    <property type="match status" value="1"/>
</dbReference>
<reference evidence="6 7" key="1">
    <citation type="journal article" date="2019" name="Plant Biotechnol. J.">
        <title>The red bayberry genome and genetic basis of sex determination.</title>
        <authorList>
            <person name="Jia H.M."/>
            <person name="Jia H.J."/>
            <person name="Cai Q.L."/>
            <person name="Wang Y."/>
            <person name="Zhao H.B."/>
            <person name="Yang W.F."/>
            <person name="Wang G.Y."/>
            <person name="Li Y.H."/>
            <person name="Zhan D.L."/>
            <person name="Shen Y.T."/>
            <person name="Niu Q.F."/>
            <person name="Chang L."/>
            <person name="Qiu J."/>
            <person name="Zhao L."/>
            <person name="Xie H.B."/>
            <person name="Fu W.Y."/>
            <person name="Jin J."/>
            <person name="Li X.W."/>
            <person name="Jiao Y."/>
            <person name="Zhou C.C."/>
            <person name="Tu T."/>
            <person name="Chai C.Y."/>
            <person name="Gao J.L."/>
            <person name="Fan L.J."/>
            <person name="van de Weg E."/>
            <person name="Wang J.Y."/>
            <person name="Gao Z.S."/>
        </authorList>
    </citation>
    <scope>NUCLEOTIDE SEQUENCE [LARGE SCALE GENOMIC DNA]</scope>
    <source>
        <tissue evidence="6">Leaves</tissue>
    </source>
</reference>
<comment type="subcellular location">
    <subcellularLocation>
        <location evidence="1">Nucleus</location>
    </subcellularLocation>
</comment>
<name>A0A6A1V4I0_9ROSI</name>
<dbReference type="SUPFAM" id="SSF101936">
    <property type="entry name" value="DNA-binding pseudobarrel domain"/>
    <property type="match status" value="1"/>
</dbReference>
<proteinExistence type="predicted"/>